<dbReference type="Proteomes" id="UP000076609">
    <property type="component" value="Unassembled WGS sequence"/>
</dbReference>
<keyword evidence="1" id="KW-0812">Transmembrane</keyword>
<sequence length="80" mass="8713">MPILLFFVFAVILGPVLAWMYAQPKQVEAFEARRRKILASGGKDPINEPFGAHRPFKTNALWFGGIAGIGGALMAWLLGA</sequence>
<keyword evidence="1" id="KW-0472">Membrane</keyword>
<dbReference type="RefSeq" id="WP_066689480.1">
    <property type="nucleotide sequence ID" value="NZ_CP117025.1"/>
</dbReference>
<feature type="transmembrane region" description="Helical" evidence="1">
    <location>
        <begin position="60"/>
        <end position="79"/>
    </location>
</feature>
<gene>
    <name evidence="2" type="ORF">AVT10_12520</name>
</gene>
<comment type="caution">
    <text evidence="2">The sequence shown here is derived from an EMBL/GenBank/DDBJ whole genome shotgun (WGS) entry which is preliminary data.</text>
</comment>
<proteinExistence type="predicted"/>
<keyword evidence="3" id="KW-1185">Reference proteome</keyword>
<evidence type="ECO:0000313" key="2">
    <source>
        <dbReference type="EMBL" id="KZE16314.1"/>
    </source>
</evidence>
<keyword evidence="1" id="KW-1133">Transmembrane helix</keyword>
<reference evidence="3" key="1">
    <citation type="submission" date="2016-01" db="EMBL/GenBank/DDBJ databases">
        <title>Draft genome of Chromobacterium sp. F49.</title>
        <authorList>
            <person name="Hong K.W."/>
        </authorList>
    </citation>
    <scope>NUCLEOTIDE SEQUENCE [LARGE SCALE GENOMIC DNA]</scope>
    <source>
        <strain evidence="3">CN3</strain>
    </source>
</reference>
<protein>
    <submittedName>
        <fullName evidence="2">Uncharacterized protein</fullName>
    </submittedName>
</protein>
<dbReference type="EMBL" id="LQQO01000008">
    <property type="protein sequence ID" value="KZE16314.1"/>
    <property type="molecule type" value="Genomic_DNA"/>
</dbReference>
<name>A0ABR5YEZ1_9SPHN</name>
<evidence type="ECO:0000256" key="1">
    <source>
        <dbReference type="SAM" id="Phobius"/>
    </source>
</evidence>
<accession>A0ABR5YEZ1</accession>
<organism evidence="2 3">
    <name type="scientific">Sphingomonas hankookensis</name>
    <dbReference type="NCBI Taxonomy" id="563996"/>
    <lineage>
        <taxon>Bacteria</taxon>
        <taxon>Pseudomonadati</taxon>
        <taxon>Pseudomonadota</taxon>
        <taxon>Alphaproteobacteria</taxon>
        <taxon>Sphingomonadales</taxon>
        <taxon>Sphingomonadaceae</taxon>
        <taxon>Sphingomonas</taxon>
    </lineage>
</organism>
<evidence type="ECO:0000313" key="3">
    <source>
        <dbReference type="Proteomes" id="UP000076609"/>
    </source>
</evidence>